<dbReference type="Gene3D" id="1.10.600.10">
    <property type="entry name" value="Farnesyl Diphosphate Synthase"/>
    <property type="match status" value="1"/>
</dbReference>
<feature type="domain" description="Terpene synthase N-terminal" evidence="4">
    <location>
        <begin position="312"/>
        <end position="518"/>
    </location>
</feature>
<evidence type="ECO:0000256" key="1">
    <source>
        <dbReference type="ARBA" id="ARBA00001946"/>
    </source>
</evidence>
<dbReference type="InterPro" id="IPR005630">
    <property type="entry name" value="Terpene_synthase_metal-bd"/>
</dbReference>
<dbReference type="SFLD" id="SFLDG01605">
    <property type="entry name" value="Terpene_Cyclase_Like_1_N-term"/>
    <property type="match status" value="1"/>
</dbReference>
<dbReference type="AlphaFoldDB" id="A0A8T2UUN0"/>
<dbReference type="InterPro" id="IPR034741">
    <property type="entry name" value="Terpene_cyclase-like_1_C"/>
</dbReference>
<gene>
    <name evidence="6" type="ORF">KP509_05G074000</name>
</gene>
<dbReference type="CDD" id="cd00684">
    <property type="entry name" value="Terpene_cyclase_plant_C1"/>
    <property type="match status" value="1"/>
</dbReference>
<protein>
    <submittedName>
        <fullName evidence="6">Uncharacterized protein</fullName>
    </submittedName>
</protein>
<sequence>MTCSGNMYIHCCYLRVAQIDTPIACCSTKRITTVQLLNGRSAIVPVRGRIINCGTVLQCTLKGSFRYALPPSTTACHVHVNRIAASLGELQRLSKPEEFSHAKNDLPTSMWFLQSRETQISTTHPGENEQIQHLILHVKAMFRNMDLGEVSPSSYDTAWVALVPSSDDPRIPQFPQCLDWIERNQLPDGSWGDKDMFLAFERVCNTLACVVALKTWNRCGWCVQKGIDFVHKNIERMGNEDEEYMPTAFEVVFPSLLEDARLLGLDLPYDSSVIQKLKREREKKLEKIPLELVHKYPTTLLHSLEGIHRLLDWDKILKLQTKNGSFLFSTASTACALKYTHDKRCLDYLNHVLEKFDEAVPSVYPLDLFERLWMVDRLERLGISRYFGKEIKDALDYVYRCWTDKGIAWAKDSNVLDADDTAMAFRILRLHGYPVSPEVFYRFKKDGQFYCFEGETRQSVTGMFNLNRAAQIQFPDERILEEVFTFTESFLKQRRSLGRMKDKWVMSRGIREEVSYTLEFPWWKSLQRVEARQYIKHYNVDDAWIAKSLYRMPFINNEVFRSLAILDYNKCQSIHQKELSKVLMWNQQSGFDKLSFARQKPTECFFSIAATLFEPEFAYARIVWTQISVLVTLIDDLYDVKGSPVDLERFINALKRWDPKEVETLSEDTKIVYNGLYNTINMIGKETIACQDRDFTLYIRELVERFVDSMHMESKWKAHQSFPTLEEYMENGKASIAVEAIIQISSFFLGEKILEEWFVDPDYLSIMNSISTISRISNDIRGYERESRQGKLSCVTLFMKNNEVKKDMDAVLHFTSLRDTEMRKLTEKIIGQTRFPRMFISIHLNMARIINFFYSKGDGHTSLDAMYEHVNNTLFRPIT</sequence>
<reference evidence="6" key="1">
    <citation type="submission" date="2021-08" db="EMBL/GenBank/DDBJ databases">
        <title>WGS assembly of Ceratopteris richardii.</title>
        <authorList>
            <person name="Marchant D.B."/>
            <person name="Chen G."/>
            <person name="Jenkins J."/>
            <person name="Shu S."/>
            <person name="Leebens-Mack J."/>
            <person name="Grimwood J."/>
            <person name="Schmutz J."/>
            <person name="Soltis P."/>
            <person name="Soltis D."/>
            <person name="Chen Z.-H."/>
        </authorList>
    </citation>
    <scope>NUCLEOTIDE SEQUENCE</scope>
    <source>
        <strain evidence="6">Whitten #5841</strain>
        <tissue evidence="6">Leaf</tissue>
    </source>
</reference>
<keyword evidence="2" id="KW-0479">Metal-binding</keyword>
<dbReference type="PANTHER" id="PTHR31739">
    <property type="entry name" value="ENT-COPALYL DIPHOSPHATE SYNTHASE, CHLOROPLASTIC"/>
    <property type="match status" value="1"/>
</dbReference>
<dbReference type="InterPro" id="IPR036965">
    <property type="entry name" value="Terpene_synth_N_sf"/>
</dbReference>
<dbReference type="FunFam" id="1.10.600.10:FF:000005">
    <property type="entry name" value="Ent-kaur-16-ene synthase, chloroplastic"/>
    <property type="match status" value="1"/>
</dbReference>
<dbReference type="Gene3D" id="1.50.10.130">
    <property type="entry name" value="Terpene synthase, N-terminal domain"/>
    <property type="match status" value="1"/>
</dbReference>
<comment type="caution">
    <text evidence="6">The sequence shown here is derived from an EMBL/GenBank/DDBJ whole genome shotgun (WGS) entry which is preliminary data.</text>
</comment>
<organism evidence="6 7">
    <name type="scientific">Ceratopteris richardii</name>
    <name type="common">Triangle waterfern</name>
    <dbReference type="NCBI Taxonomy" id="49495"/>
    <lineage>
        <taxon>Eukaryota</taxon>
        <taxon>Viridiplantae</taxon>
        <taxon>Streptophyta</taxon>
        <taxon>Embryophyta</taxon>
        <taxon>Tracheophyta</taxon>
        <taxon>Polypodiopsida</taxon>
        <taxon>Polypodiidae</taxon>
        <taxon>Polypodiales</taxon>
        <taxon>Pteridineae</taxon>
        <taxon>Pteridaceae</taxon>
        <taxon>Parkerioideae</taxon>
        <taxon>Ceratopteris</taxon>
    </lineage>
</organism>
<dbReference type="GO" id="GO:0016102">
    <property type="term" value="P:diterpenoid biosynthetic process"/>
    <property type="evidence" value="ECO:0007669"/>
    <property type="project" value="InterPro"/>
</dbReference>
<comment type="cofactor">
    <cofactor evidence="1">
        <name>Mg(2+)</name>
        <dbReference type="ChEBI" id="CHEBI:18420"/>
    </cofactor>
</comment>
<dbReference type="GO" id="GO:0010333">
    <property type="term" value="F:terpene synthase activity"/>
    <property type="evidence" value="ECO:0007669"/>
    <property type="project" value="InterPro"/>
</dbReference>
<name>A0A8T2UUN0_CERRI</name>
<dbReference type="SUPFAM" id="SSF48239">
    <property type="entry name" value="Terpenoid cyclases/Protein prenyltransferases"/>
    <property type="match status" value="2"/>
</dbReference>
<dbReference type="Pfam" id="PF03936">
    <property type="entry name" value="Terpene_synth_C"/>
    <property type="match status" value="1"/>
</dbReference>
<dbReference type="SFLD" id="SFLDS00005">
    <property type="entry name" value="Isoprenoid_Synthase_Type_I"/>
    <property type="match status" value="1"/>
</dbReference>
<dbReference type="EMBL" id="CM035410">
    <property type="protein sequence ID" value="KAH7437473.1"/>
    <property type="molecule type" value="Genomic_DNA"/>
</dbReference>
<dbReference type="SFLD" id="SFLDG01019">
    <property type="entry name" value="Terpene_Cyclase_Like_1_C_Termi"/>
    <property type="match status" value="1"/>
</dbReference>
<dbReference type="PANTHER" id="PTHR31739:SF25">
    <property type="entry name" value="(E,E)-GERANYLLINALOOL SYNTHASE"/>
    <property type="match status" value="1"/>
</dbReference>
<dbReference type="Pfam" id="PF01397">
    <property type="entry name" value="Terpene_synth"/>
    <property type="match status" value="1"/>
</dbReference>
<dbReference type="InterPro" id="IPR008930">
    <property type="entry name" value="Terpenoid_cyclase/PrenylTrfase"/>
</dbReference>
<dbReference type="InterPro" id="IPR044814">
    <property type="entry name" value="Terpene_cyclase_plant_C1"/>
</dbReference>
<dbReference type="FunFam" id="1.50.10.130:FF:000002">
    <property type="entry name" value="Ent-copalyl diphosphate synthase, chloroplastic"/>
    <property type="match status" value="1"/>
</dbReference>
<dbReference type="SFLD" id="SFLDG01014">
    <property type="entry name" value="Terpene_Cyclase_Like_1_N-term"/>
    <property type="match status" value="1"/>
</dbReference>
<keyword evidence="3" id="KW-0460">Magnesium</keyword>
<dbReference type="InterPro" id="IPR050148">
    <property type="entry name" value="Terpene_synthase-like"/>
</dbReference>
<feature type="domain" description="Terpene synthase metal-binding" evidence="5">
    <location>
        <begin position="590"/>
        <end position="822"/>
    </location>
</feature>
<dbReference type="OrthoDB" id="2343925at2759"/>
<dbReference type="InterPro" id="IPR001906">
    <property type="entry name" value="Terpene_synth_N"/>
</dbReference>
<evidence type="ECO:0000256" key="2">
    <source>
        <dbReference type="ARBA" id="ARBA00022723"/>
    </source>
</evidence>
<evidence type="ECO:0000259" key="5">
    <source>
        <dbReference type="Pfam" id="PF03936"/>
    </source>
</evidence>
<evidence type="ECO:0000313" key="7">
    <source>
        <dbReference type="Proteomes" id="UP000825935"/>
    </source>
</evidence>
<proteinExistence type="predicted"/>
<dbReference type="GO" id="GO:0000287">
    <property type="term" value="F:magnesium ion binding"/>
    <property type="evidence" value="ECO:0007669"/>
    <property type="project" value="InterPro"/>
</dbReference>
<keyword evidence="7" id="KW-1185">Reference proteome</keyword>
<dbReference type="OMA" id="HDEVEFC"/>
<dbReference type="InterPro" id="IPR008949">
    <property type="entry name" value="Isoprenoid_synthase_dom_sf"/>
</dbReference>
<accession>A0A8T2UUN0</accession>
<dbReference type="Gene3D" id="1.50.10.160">
    <property type="match status" value="1"/>
</dbReference>
<evidence type="ECO:0000259" key="4">
    <source>
        <dbReference type="Pfam" id="PF01397"/>
    </source>
</evidence>
<dbReference type="Proteomes" id="UP000825935">
    <property type="component" value="Chromosome 5"/>
</dbReference>
<evidence type="ECO:0000256" key="3">
    <source>
        <dbReference type="ARBA" id="ARBA00022842"/>
    </source>
</evidence>
<evidence type="ECO:0000313" key="6">
    <source>
        <dbReference type="EMBL" id="KAH7437473.1"/>
    </source>
</evidence>
<dbReference type="SUPFAM" id="SSF48576">
    <property type="entry name" value="Terpenoid synthases"/>
    <property type="match status" value="1"/>
</dbReference>